<gene>
    <name evidence="1 5" type="primary">coaBC</name>
    <name evidence="5" type="ORF">CCAN12_660058</name>
</gene>
<dbReference type="SUPFAM" id="SSF52507">
    <property type="entry name" value="Homo-oligomeric flavin-containing Cys decarboxylases, HFCD"/>
    <property type="match status" value="1"/>
</dbReference>
<dbReference type="Gene3D" id="3.40.50.1950">
    <property type="entry name" value="Flavin prenyltransferase-like"/>
    <property type="match status" value="1"/>
</dbReference>
<dbReference type="GO" id="GO:0071513">
    <property type="term" value="C:phosphopantothenoylcysteine decarboxylase complex"/>
    <property type="evidence" value="ECO:0007669"/>
    <property type="project" value="TreeGrafter"/>
</dbReference>
<dbReference type="AlphaFoldDB" id="A0A0B7H9Z1"/>
<protein>
    <recommendedName>
        <fullName evidence="1">Coenzyme A biosynthesis bifunctional protein CoaBC</fullName>
    </recommendedName>
    <alternativeName>
        <fullName evidence="1">DNA/pantothenate metabolism flavoprotein</fullName>
    </alternativeName>
    <alternativeName>
        <fullName evidence="1">Phosphopantothenoylcysteine synthetase/decarboxylase</fullName>
        <shortName evidence="1">PPCS-PPCDC</shortName>
    </alternativeName>
    <domain>
        <recommendedName>
            <fullName evidence="1">Phosphopantothenoylcysteine decarboxylase</fullName>
            <shortName evidence="1">PPC decarboxylase</shortName>
            <shortName evidence="1">PPC-DC</shortName>
            <ecNumber evidence="1">4.1.1.36</ecNumber>
        </recommendedName>
        <alternativeName>
            <fullName evidence="1">CoaC</fullName>
        </alternativeName>
    </domain>
    <domain>
        <recommendedName>
            <fullName evidence="1">Phosphopantothenate--cysteine ligase</fullName>
            <ecNumber evidence="1">6.3.2.5</ecNumber>
        </recommendedName>
        <alternativeName>
            <fullName evidence="1">CoaB</fullName>
        </alternativeName>
        <alternativeName>
            <fullName evidence="1">Phosphopantothenoylcysteine synthetase</fullName>
            <shortName evidence="1">PPC synthetase</shortName>
            <shortName evidence="1">PPC-S</shortName>
        </alternativeName>
    </domain>
</protein>
<feature type="binding site" evidence="1">
    <location>
        <position position="324"/>
    </location>
    <ligand>
        <name>CTP</name>
        <dbReference type="ChEBI" id="CHEBI:37563"/>
    </ligand>
</feature>
<evidence type="ECO:0000313" key="6">
    <source>
        <dbReference type="Proteomes" id="UP000044026"/>
    </source>
</evidence>
<dbReference type="GO" id="GO:0010181">
    <property type="term" value="F:FMN binding"/>
    <property type="evidence" value="ECO:0007669"/>
    <property type="project" value="UniProtKB-UniRule"/>
</dbReference>
<feature type="binding site" evidence="1">
    <location>
        <position position="280"/>
    </location>
    <ligand>
        <name>CTP</name>
        <dbReference type="ChEBI" id="CHEBI:37563"/>
    </ligand>
</feature>
<dbReference type="EC" id="6.3.2.5" evidence="1"/>
<evidence type="ECO:0000313" key="5">
    <source>
        <dbReference type="EMBL" id="CEN36476.1"/>
    </source>
</evidence>
<keyword evidence="1" id="KW-0511">Multifunctional enzyme</keyword>
<dbReference type="GeneID" id="69579478"/>
<feature type="region of interest" description="Phosphopantothenate--cysteine ligase" evidence="1">
    <location>
        <begin position="191"/>
        <end position="397"/>
    </location>
</feature>
<evidence type="ECO:0000259" key="3">
    <source>
        <dbReference type="Pfam" id="PF02441"/>
    </source>
</evidence>
<comment type="cofactor">
    <cofactor evidence="1">
        <name>Mg(2+)</name>
        <dbReference type="ChEBI" id="CHEBI:18420"/>
    </cofactor>
</comment>
<dbReference type="InterPro" id="IPR005252">
    <property type="entry name" value="CoaBC"/>
</dbReference>
<dbReference type="InterPro" id="IPR036551">
    <property type="entry name" value="Flavin_trans-like"/>
</dbReference>
<name>A0A0B7H9Z1_9FLAO</name>
<dbReference type="UniPathway" id="UPA00241">
    <property type="reaction ID" value="UER00353"/>
</dbReference>
<dbReference type="InterPro" id="IPR035929">
    <property type="entry name" value="CoaB-like_sf"/>
</dbReference>
<dbReference type="NCBIfam" id="TIGR00521">
    <property type="entry name" value="coaBC_dfp"/>
    <property type="match status" value="1"/>
</dbReference>
<comment type="pathway">
    <text evidence="1 2">Cofactor biosynthesis; coenzyme A biosynthesis; CoA from (R)-pantothenate: step 3/5.</text>
</comment>
<comment type="function">
    <text evidence="2">Catalyzes two steps in the biosynthesis of coenzyme A. In the first step cysteine is conjugated to 4'-phosphopantothenate to form 4-phosphopantothenoylcysteine, in the latter compound is decarboxylated to form 4'-phosphopantotheine.</text>
</comment>
<accession>A0A0B7H9Z1</accession>
<evidence type="ECO:0000259" key="4">
    <source>
        <dbReference type="Pfam" id="PF04127"/>
    </source>
</evidence>
<dbReference type="HAMAP" id="MF_02225">
    <property type="entry name" value="CoaBC"/>
    <property type="match status" value="1"/>
</dbReference>
<dbReference type="GO" id="GO:0004633">
    <property type="term" value="F:phosphopantothenoylcysteine decarboxylase activity"/>
    <property type="evidence" value="ECO:0007669"/>
    <property type="project" value="UniProtKB-UniRule"/>
</dbReference>
<dbReference type="Gene3D" id="3.40.50.10300">
    <property type="entry name" value="CoaB-like"/>
    <property type="match status" value="1"/>
</dbReference>
<dbReference type="Proteomes" id="UP000044026">
    <property type="component" value="Unassembled WGS sequence"/>
</dbReference>
<keyword evidence="1 2" id="KW-0210">Decarboxylase</keyword>
<comment type="function">
    <text evidence="1">Catalyzes two sequential steps in the biosynthesis of coenzyme A. In the first step cysteine is conjugated to 4'-phosphopantothenate to form 4-phosphopantothenoylcysteine. In the second step the latter compound is decarboxylated to form 4'-phosphopantotheine.</text>
</comment>
<dbReference type="EMBL" id="CDOE01000063">
    <property type="protein sequence ID" value="CEN36476.1"/>
    <property type="molecule type" value="Genomic_DNA"/>
</dbReference>
<keyword evidence="1 2" id="KW-0436">Ligase</keyword>
<proteinExistence type="inferred from homology"/>
<dbReference type="GO" id="GO:0015941">
    <property type="term" value="P:pantothenate catabolic process"/>
    <property type="evidence" value="ECO:0007669"/>
    <property type="project" value="InterPro"/>
</dbReference>
<organism evidence="5 6">
    <name type="scientific">Capnocytophaga canimorsus</name>
    <dbReference type="NCBI Taxonomy" id="28188"/>
    <lineage>
        <taxon>Bacteria</taxon>
        <taxon>Pseudomonadati</taxon>
        <taxon>Bacteroidota</taxon>
        <taxon>Flavobacteriia</taxon>
        <taxon>Flavobacteriales</taxon>
        <taxon>Flavobacteriaceae</taxon>
        <taxon>Capnocytophaga</taxon>
    </lineage>
</organism>
<evidence type="ECO:0000256" key="2">
    <source>
        <dbReference type="RuleBase" id="RU364078"/>
    </source>
</evidence>
<dbReference type="EC" id="4.1.1.36" evidence="1"/>
<comment type="cofactor">
    <cofactor evidence="1">
        <name>FMN</name>
        <dbReference type="ChEBI" id="CHEBI:58210"/>
    </cofactor>
    <text evidence="1">Binds 1 FMN per subunit.</text>
</comment>
<dbReference type="Pfam" id="PF02441">
    <property type="entry name" value="Flavoprotein"/>
    <property type="match status" value="1"/>
</dbReference>
<comment type="catalytic activity">
    <reaction evidence="1 2">
        <text>N-[(R)-4-phosphopantothenoyl]-L-cysteine + H(+) = (R)-4'-phosphopantetheine + CO2</text>
        <dbReference type="Rhea" id="RHEA:16793"/>
        <dbReference type="ChEBI" id="CHEBI:15378"/>
        <dbReference type="ChEBI" id="CHEBI:16526"/>
        <dbReference type="ChEBI" id="CHEBI:59458"/>
        <dbReference type="ChEBI" id="CHEBI:61723"/>
        <dbReference type="EC" id="4.1.1.36"/>
    </reaction>
</comment>
<feature type="binding site" evidence="1">
    <location>
        <position position="342"/>
    </location>
    <ligand>
        <name>CTP</name>
        <dbReference type="ChEBI" id="CHEBI:37563"/>
    </ligand>
</feature>
<comment type="similarity">
    <text evidence="1 2">In the C-terminal section; belongs to the PPC synthetase family.</text>
</comment>
<evidence type="ECO:0000256" key="1">
    <source>
        <dbReference type="HAMAP-Rule" id="MF_02225"/>
    </source>
</evidence>
<keyword evidence="1 2" id="KW-0456">Lyase</keyword>
<keyword evidence="1 2" id="KW-0285">Flavoprotein</keyword>
<comment type="pathway">
    <text evidence="1 2">Cofactor biosynthesis; coenzyme A biosynthesis; CoA from (R)-pantothenate: step 2/5.</text>
</comment>
<dbReference type="InterPro" id="IPR003382">
    <property type="entry name" value="Flavoprotein"/>
</dbReference>
<reference evidence="5 6" key="1">
    <citation type="submission" date="2015-01" db="EMBL/GenBank/DDBJ databases">
        <authorList>
            <person name="Xiang T."/>
            <person name="Song Y."/>
            <person name="Huang L."/>
            <person name="Wang B."/>
            <person name="Wu P."/>
        </authorList>
    </citation>
    <scope>NUCLEOTIDE SEQUENCE [LARGE SCALE GENOMIC DNA]</scope>
    <source>
        <strain evidence="5 6">Cc12</strain>
    </source>
</reference>
<feature type="domain" description="Flavoprotein" evidence="3">
    <location>
        <begin position="7"/>
        <end position="179"/>
    </location>
</feature>
<dbReference type="SUPFAM" id="SSF102645">
    <property type="entry name" value="CoaB-like"/>
    <property type="match status" value="1"/>
</dbReference>
<feature type="domain" description="DNA/pantothenate metabolism flavoprotein C-terminal" evidence="4">
    <location>
        <begin position="186"/>
        <end position="395"/>
    </location>
</feature>
<keyword evidence="1" id="KW-0479">Metal-binding</keyword>
<dbReference type="RefSeq" id="WP_042000263.1">
    <property type="nucleotide sequence ID" value="NZ_CP022382.1"/>
</dbReference>
<sequence>MSVLAGKHIVLGVTGGIAAYKTAHLVRLLVKKQAKVKVVLTQSATQFVTPLTLATLSKNQVYTTFSSADGNWNNHVELALWADMMLIAPVTANTLAKMANGQCNNLLLATYFSAKSPVFVAPAMDLDMYAHPTVAENLKKIQSFKNRVIPAEKGELASGLVGEGRMASPETIVQFLEDSFNQKLPLVGKRFLITAGPTYEAIDPVRFIGNFSTGKMGIALANEVSRQGGEVDLVLGPTSEKNIDEKIRVHRVISAQQMYQATISRFDKTDVAILSAAVADYTPLTKASEKIKKKEGGLNIALIPTKDILATLGEMKKNQCLVGFALETHNELENAKQKLQRKNLDAIVLNSLNDEGAGFGTDTNKITFITPQNQITFALKSKTEVAKDIIQQILQIL</sequence>
<dbReference type="GO" id="GO:0046872">
    <property type="term" value="F:metal ion binding"/>
    <property type="evidence" value="ECO:0007669"/>
    <property type="project" value="UniProtKB-KW"/>
</dbReference>
<dbReference type="PANTHER" id="PTHR14359">
    <property type="entry name" value="HOMO-OLIGOMERIC FLAVIN CONTAINING CYS DECARBOXYLASE FAMILY"/>
    <property type="match status" value="1"/>
</dbReference>
<dbReference type="InterPro" id="IPR007085">
    <property type="entry name" value="DNA/pantothenate-metab_flavo_C"/>
</dbReference>
<comment type="caution">
    <text evidence="1">Lacks conserved residue(s) required for the propagation of feature annotation.</text>
</comment>
<dbReference type="GO" id="GO:0004632">
    <property type="term" value="F:phosphopantothenate--cysteine ligase activity"/>
    <property type="evidence" value="ECO:0007669"/>
    <property type="project" value="UniProtKB-UniRule"/>
</dbReference>
<dbReference type="Pfam" id="PF04127">
    <property type="entry name" value="DFP"/>
    <property type="match status" value="1"/>
</dbReference>
<feature type="region of interest" description="Phosphopantothenoylcysteine decarboxylase" evidence="1">
    <location>
        <begin position="1"/>
        <end position="190"/>
    </location>
</feature>
<keyword evidence="1" id="KW-0460">Magnesium</keyword>
<feature type="binding site" evidence="1">
    <location>
        <position position="290"/>
    </location>
    <ligand>
        <name>CTP</name>
        <dbReference type="ChEBI" id="CHEBI:37563"/>
    </ligand>
</feature>
<comment type="similarity">
    <text evidence="1 2">In the N-terminal section; belongs to the HFCD (homo-oligomeric flavin containing Cys decarboxylase) superfamily.</text>
</comment>
<feature type="binding site" evidence="1">
    <location>
        <position position="338"/>
    </location>
    <ligand>
        <name>CTP</name>
        <dbReference type="ChEBI" id="CHEBI:37563"/>
    </ligand>
</feature>
<dbReference type="GO" id="GO:0015937">
    <property type="term" value="P:coenzyme A biosynthetic process"/>
    <property type="evidence" value="ECO:0007669"/>
    <property type="project" value="UniProtKB-UniRule"/>
</dbReference>
<dbReference type="PANTHER" id="PTHR14359:SF6">
    <property type="entry name" value="PHOSPHOPANTOTHENOYLCYSTEINE DECARBOXYLASE"/>
    <property type="match status" value="1"/>
</dbReference>
<comment type="catalytic activity">
    <reaction evidence="1 2">
        <text>(R)-4'-phosphopantothenate + L-cysteine + CTP = N-[(R)-4-phosphopantothenoyl]-L-cysteine + CMP + diphosphate + H(+)</text>
        <dbReference type="Rhea" id="RHEA:19397"/>
        <dbReference type="ChEBI" id="CHEBI:10986"/>
        <dbReference type="ChEBI" id="CHEBI:15378"/>
        <dbReference type="ChEBI" id="CHEBI:33019"/>
        <dbReference type="ChEBI" id="CHEBI:35235"/>
        <dbReference type="ChEBI" id="CHEBI:37563"/>
        <dbReference type="ChEBI" id="CHEBI:59458"/>
        <dbReference type="ChEBI" id="CHEBI:60377"/>
        <dbReference type="EC" id="6.3.2.5"/>
    </reaction>
</comment>
<keyword evidence="1 2" id="KW-0288">FMN</keyword>